<dbReference type="EMBL" id="JAYMYS010000002">
    <property type="protein sequence ID" value="KAK7406856.1"/>
    <property type="molecule type" value="Genomic_DNA"/>
</dbReference>
<protein>
    <submittedName>
        <fullName evidence="1">Uncharacterized protein</fullName>
    </submittedName>
</protein>
<comment type="caution">
    <text evidence="1">The sequence shown here is derived from an EMBL/GenBank/DDBJ whole genome shotgun (WGS) entry which is preliminary data.</text>
</comment>
<accession>A0AAN9SVA3</accession>
<dbReference type="AlphaFoldDB" id="A0AAN9SVA3"/>
<organism evidence="1 2">
    <name type="scientific">Psophocarpus tetragonolobus</name>
    <name type="common">Winged bean</name>
    <name type="synonym">Dolichos tetragonolobus</name>
    <dbReference type="NCBI Taxonomy" id="3891"/>
    <lineage>
        <taxon>Eukaryota</taxon>
        <taxon>Viridiplantae</taxon>
        <taxon>Streptophyta</taxon>
        <taxon>Embryophyta</taxon>
        <taxon>Tracheophyta</taxon>
        <taxon>Spermatophyta</taxon>
        <taxon>Magnoliopsida</taxon>
        <taxon>eudicotyledons</taxon>
        <taxon>Gunneridae</taxon>
        <taxon>Pentapetalae</taxon>
        <taxon>rosids</taxon>
        <taxon>fabids</taxon>
        <taxon>Fabales</taxon>
        <taxon>Fabaceae</taxon>
        <taxon>Papilionoideae</taxon>
        <taxon>50 kb inversion clade</taxon>
        <taxon>NPAAA clade</taxon>
        <taxon>indigoferoid/millettioid clade</taxon>
        <taxon>Phaseoleae</taxon>
        <taxon>Psophocarpus</taxon>
    </lineage>
</organism>
<name>A0AAN9SVA3_PSOTE</name>
<dbReference type="Proteomes" id="UP001386955">
    <property type="component" value="Unassembled WGS sequence"/>
</dbReference>
<evidence type="ECO:0000313" key="2">
    <source>
        <dbReference type="Proteomes" id="UP001386955"/>
    </source>
</evidence>
<evidence type="ECO:0000313" key="1">
    <source>
        <dbReference type="EMBL" id="KAK7406856.1"/>
    </source>
</evidence>
<proteinExistence type="predicted"/>
<sequence>MRFRLKDYCTMLRMPGFDSAMWSPGNNPRTPKTKQLACRWSCPPRTAVWIPFKWLGKPRPCHTRSEPKGSGGDVTRSMEIGTASKVFGGPVPNNCVGFIPSLTSN</sequence>
<keyword evidence="2" id="KW-1185">Reference proteome</keyword>
<gene>
    <name evidence="1" type="ORF">VNO78_08490</name>
</gene>
<reference evidence="1 2" key="1">
    <citation type="submission" date="2024-01" db="EMBL/GenBank/DDBJ databases">
        <title>The genomes of 5 underutilized Papilionoideae crops provide insights into root nodulation and disease resistanc.</title>
        <authorList>
            <person name="Jiang F."/>
        </authorList>
    </citation>
    <scope>NUCLEOTIDE SEQUENCE [LARGE SCALE GENOMIC DNA]</scope>
    <source>
        <strain evidence="1">DUOXIRENSHENG_FW03</strain>
        <tissue evidence="1">Leaves</tissue>
    </source>
</reference>